<dbReference type="InterPro" id="IPR039384">
    <property type="entry name" value="HINT"/>
</dbReference>
<dbReference type="Pfam" id="PF01230">
    <property type="entry name" value="HIT"/>
    <property type="match status" value="1"/>
</dbReference>
<name>A0ABW1R7R2_9LACO</name>
<protein>
    <submittedName>
        <fullName evidence="3">HIT family protein</fullName>
    </submittedName>
</protein>
<dbReference type="PANTHER" id="PTHR46648:SF1">
    <property type="entry name" value="ADENOSINE 5'-MONOPHOSPHORAMIDASE HNT1"/>
    <property type="match status" value="1"/>
</dbReference>
<reference evidence="4" key="1">
    <citation type="journal article" date="2019" name="Int. J. Syst. Evol. Microbiol.">
        <title>The Global Catalogue of Microorganisms (GCM) 10K type strain sequencing project: providing services to taxonomists for standard genome sequencing and annotation.</title>
        <authorList>
            <consortium name="The Broad Institute Genomics Platform"/>
            <consortium name="The Broad Institute Genome Sequencing Center for Infectious Disease"/>
            <person name="Wu L."/>
            <person name="Ma J."/>
        </authorList>
    </citation>
    <scope>NUCLEOTIDE SEQUENCE [LARGE SCALE GENOMIC DNA]</scope>
    <source>
        <strain evidence="4">CCM 8932</strain>
    </source>
</reference>
<dbReference type="PROSITE" id="PS00892">
    <property type="entry name" value="HIT_1"/>
    <property type="match status" value="1"/>
</dbReference>
<evidence type="ECO:0000256" key="1">
    <source>
        <dbReference type="PROSITE-ProRule" id="PRU00464"/>
    </source>
</evidence>
<dbReference type="Proteomes" id="UP001596253">
    <property type="component" value="Unassembled WGS sequence"/>
</dbReference>
<dbReference type="InterPro" id="IPR019808">
    <property type="entry name" value="Histidine_triad_CS"/>
</dbReference>
<dbReference type="Gene3D" id="3.30.428.10">
    <property type="entry name" value="HIT-like"/>
    <property type="match status" value="1"/>
</dbReference>
<dbReference type="PRINTS" id="PR00332">
    <property type="entry name" value="HISTRIAD"/>
</dbReference>
<dbReference type="InterPro" id="IPR001310">
    <property type="entry name" value="Histidine_triad_HIT"/>
</dbReference>
<dbReference type="InterPro" id="IPR011146">
    <property type="entry name" value="HIT-like"/>
</dbReference>
<gene>
    <name evidence="3" type="ORF">ACFP3T_08500</name>
</gene>
<proteinExistence type="predicted"/>
<dbReference type="InterPro" id="IPR036265">
    <property type="entry name" value="HIT-like_sf"/>
</dbReference>
<accession>A0ABW1R7R2</accession>
<dbReference type="SUPFAM" id="SSF54197">
    <property type="entry name" value="HIT-like"/>
    <property type="match status" value="1"/>
</dbReference>
<dbReference type="RefSeq" id="WP_137640523.1">
    <property type="nucleotide sequence ID" value="NZ_BJDK01000022.1"/>
</dbReference>
<feature type="domain" description="HIT" evidence="2">
    <location>
        <begin position="13"/>
        <end position="123"/>
    </location>
</feature>
<evidence type="ECO:0000259" key="2">
    <source>
        <dbReference type="PROSITE" id="PS51084"/>
    </source>
</evidence>
<evidence type="ECO:0000313" key="3">
    <source>
        <dbReference type="EMBL" id="MFC6164707.1"/>
    </source>
</evidence>
<sequence>MTAFEPKLDDDCIFCKIIKGDIPSYTVYEDDMVKAFLDISQGTPGHTLVIPKTHVPDIFAYDTDLASAVFARIPKIARAVKASDDKIIGMNIVNNNGSVAYQSVFHSHFHLIPRYSDKDDFRMIFKDNSKNYDETDYTKLQNAIKTHLTD</sequence>
<dbReference type="PROSITE" id="PS51084">
    <property type="entry name" value="HIT_2"/>
    <property type="match status" value="1"/>
</dbReference>
<organism evidence="3 4">
    <name type="scientific">Lactiplantibacillus dongliensis</name>
    <dbReference type="NCBI Taxonomy" id="2559919"/>
    <lineage>
        <taxon>Bacteria</taxon>
        <taxon>Bacillati</taxon>
        <taxon>Bacillota</taxon>
        <taxon>Bacilli</taxon>
        <taxon>Lactobacillales</taxon>
        <taxon>Lactobacillaceae</taxon>
        <taxon>Lactiplantibacillus</taxon>
    </lineage>
</organism>
<dbReference type="EMBL" id="JBHSSD010000037">
    <property type="protein sequence ID" value="MFC6164707.1"/>
    <property type="molecule type" value="Genomic_DNA"/>
</dbReference>
<keyword evidence="4" id="KW-1185">Reference proteome</keyword>
<comment type="caution">
    <text evidence="3">The sequence shown here is derived from an EMBL/GenBank/DDBJ whole genome shotgun (WGS) entry which is preliminary data.</text>
</comment>
<dbReference type="CDD" id="cd01277">
    <property type="entry name" value="HINT_subgroup"/>
    <property type="match status" value="1"/>
</dbReference>
<evidence type="ECO:0000313" key="4">
    <source>
        <dbReference type="Proteomes" id="UP001596253"/>
    </source>
</evidence>
<dbReference type="PANTHER" id="PTHR46648">
    <property type="entry name" value="HIT FAMILY PROTEIN 1"/>
    <property type="match status" value="1"/>
</dbReference>
<feature type="short sequence motif" description="Histidine triad motif" evidence="1">
    <location>
        <begin position="106"/>
        <end position="110"/>
    </location>
</feature>